<sequence length="240" mass="28147">MILEMIDNYYNRSKYKKFNQILKSANEIINENRMIEDMYGEKCKNHPIFNFIRLLGRSTQTEYLQSLFIEGKGPKQVKEDIFINVMETINIGGKEVKIFDLIERIDHKGSLKLGRDLILPWPWNYNRYCSALCNFGSELHSKEWKEDKINHCIELWLPVGVAFVHGGNHSITAGIIQAEGEVTPYQCVKMDKYYDYIYTDGVYYREIQSCEKISKVESLEFAAIYEIGRLILKNDIKFNL</sequence>
<dbReference type="InterPro" id="IPR046556">
    <property type="entry name" value="DUF6710"/>
</dbReference>
<evidence type="ECO:0000313" key="1">
    <source>
        <dbReference type="EMBL" id="VDN46683.1"/>
    </source>
</evidence>
<proteinExistence type="predicted"/>
<reference evidence="1 2" key="1">
    <citation type="submission" date="2018-09" db="EMBL/GenBank/DDBJ databases">
        <authorList>
            <person name="Postec A."/>
        </authorList>
    </citation>
    <scope>NUCLEOTIDE SEQUENCE [LARGE SCALE GENOMIC DNA]</scope>
    <source>
        <strain evidence="1">70B-A</strain>
    </source>
</reference>
<keyword evidence="2" id="KW-1185">Reference proteome</keyword>
<dbReference type="AlphaFoldDB" id="A0A3P7P913"/>
<accession>A0A3P7P913</accession>
<protein>
    <submittedName>
        <fullName evidence="1">Uncharacterized protein</fullName>
    </submittedName>
</protein>
<evidence type="ECO:0000313" key="2">
    <source>
        <dbReference type="Proteomes" id="UP000279029"/>
    </source>
</evidence>
<organism evidence="1 2">
    <name type="scientific">Petrocella atlantisensis</name>
    <dbReference type="NCBI Taxonomy" id="2173034"/>
    <lineage>
        <taxon>Bacteria</taxon>
        <taxon>Bacillati</taxon>
        <taxon>Bacillota</taxon>
        <taxon>Clostridia</taxon>
        <taxon>Lachnospirales</taxon>
        <taxon>Vallitaleaceae</taxon>
        <taxon>Petrocella</taxon>
    </lineage>
</organism>
<dbReference type="RefSeq" id="WP_125136149.1">
    <property type="nucleotide sequence ID" value="NZ_LR130778.1"/>
</dbReference>
<dbReference type="Proteomes" id="UP000279029">
    <property type="component" value="Chromosome"/>
</dbReference>
<dbReference type="Pfam" id="PF20457">
    <property type="entry name" value="DUF6710"/>
    <property type="match status" value="1"/>
</dbReference>
<gene>
    <name evidence="1" type="ORF">PATL70BA_0812</name>
</gene>
<dbReference type="OrthoDB" id="1777863at2"/>
<dbReference type="KEGG" id="cbar:PATL70BA_0812"/>
<name>A0A3P7P913_9FIRM</name>
<dbReference type="EMBL" id="LR130778">
    <property type="protein sequence ID" value="VDN46683.1"/>
    <property type="molecule type" value="Genomic_DNA"/>
</dbReference>